<reference evidence="2" key="1">
    <citation type="journal article" date="2023" name="Nat. Plants">
        <title>Single-cell RNA sequencing provides a high-resolution roadmap for understanding the multicellular compartmentation of specialized metabolism.</title>
        <authorList>
            <person name="Sun S."/>
            <person name="Shen X."/>
            <person name="Li Y."/>
            <person name="Li Y."/>
            <person name="Wang S."/>
            <person name="Li R."/>
            <person name="Zhang H."/>
            <person name="Shen G."/>
            <person name="Guo B."/>
            <person name="Wei J."/>
            <person name="Xu J."/>
            <person name="St-Pierre B."/>
            <person name="Chen S."/>
            <person name="Sun C."/>
        </authorList>
    </citation>
    <scope>NUCLEOTIDE SEQUENCE [LARGE SCALE GENOMIC DNA]</scope>
</reference>
<name>A0ACC0BKS6_CATRO</name>
<accession>A0ACC0BKS6</accession>
<keyword evidence="2" id="KW-1185">Reference proteome</keyword>
<evidence type="ECO:0000313" key="2">
    <source>
        <dbReference type="Proteomes" id="UP001060085"/>
    </source>
</evidence>
<dbReference type="EMBL" id="CM044703">
    <property type="protein sequence ID" value="KAI5673179.1"/>
    <property type="molecule type" value="Genomic_DNA"/>
</dbReference>
<organism evidence="1 2">
    <name type="scientific">Catharanthus roseus</name>
    <name type="common">Madagascar periwinkle</name>
    <name type="synonym">Vinca rosea</name>
    <dbReference type="NCBI Taxonomy" id="4058"/>
    <lineage>
        <taxon>Eukaryota</taxon>
        <taxon>Viridiplantae</taxon>
        <taxon>Streptophyta</taxon>
        <taxon>Embryophyta</taxon>
        <taxon>Tracheophyta</taxon>
        <taxon>Spermatophyta</taxon>
        <taxon>Magnoliopsida</taxon>
        <taxon>eudicotyledons</taxon>
        <taxon>Gunneridae</taxon>
        <taxon>Pentapetalae</taxon>
        <taxon>asterids</taxon>
        <taxon>lamiids</taxon>
        <taxon>Gentianales</taxon>
        <taxon>Apocynaceae</taxon>
        <taxon>Rauvolfioideae</taxon>
        <taxon>Vinceae</taxon>
        <taxon>Catharanthinae</taxon>
        <taxon>Catharanthus</taxon>
    </lineage>
</organism>
<evidence type="ECO:0000313" key="1">
    <source>
        <dbReference type="EMBL" id="KAI5673179.1"/>
    </source>
</evidence>
<gene>
    <name evidence="1" type="ORF">M9H77_13543</name>
</gene>
<protein>
    <submittedName>
        <fullName evidence="1">Uncharacterized protein</fullName>
    </submittedName>
</protein>
<comment type="caution">
    <text evidence="1">The sequence shown here is derived from an EMBL/GenBank/DDBJ whole genome shotgun (WGS) entry which is preliminary data.</text>
</comment>
<proteinExistence type="predicted"/>
<dbReference type="Proteomes" id="UP001060085">
    <property type="component" value="Linkage Group LG03"/>
</dbReference>
<sequence length="232" mass="25371">MMMRQDGSGISQSSSSSSSRCQDCGNQAKKDCSFLRCRTCCKSRGFHCQTHVNSTWVPLSKRRPRHLHQQQQISSSSTINPPHQQQLQLPQEEPNPKRSRDFITPSLGLIEGNNFPAEIRFPAVFRCVRVSSMDNVVDQLAYQTSVNIGGHIFKGVLYDQGPAADTTQYIAGETSSSGGGGGGFLQQQPNLITTTTTNITSAASPSSNYQPSPFSANFMPPAGTQFFQYPKS</sequence>